<evidence type="ECO:0000259" key="2">
    <source>
        <dbReference type="Pfam" id="PF26343"/>
    </source>
</evidence>
<name>A0ABU3VCZ5_9RHOB</name>
<dbReference type="Pfam" id="PF26343">
    <property type="entry name" value="VapC50_C"/>
    <property type="match status" value="1"/>
</dbReference>
<dbReference type="Pfam" id="PF13470">
    <property type="entry name" value="PIN_3"/>
    <property type="match status" value="1"/>
</dbReference>
<feature type="domain" description="PIN" evidence="1">
    <location>
        <begin position="3"/>
        <end position="110"/>
    </location>
</feature>
<dbReference type="EMBL" id="JASMWN010000005">
    <property type="protein sequence ID" value="MDU9004037.1"/>
    <property type="molecule type" value="Genomic_DNA"/>
</dbReference>
<reference evidence="4" key="1">
    <citation type="submission" date="2023-05" db="EMBL/GenBank/DDBJ databases">
        <title>Sedimentitalea sp. nov. JM2-8.</title>
        <authorList>
            <person name="Huang J."/>
        </authorList>
    </citation>
    <scope>NUCLEOTIDE SEQUENCE [LARGE SCALE GENOMIC DNA]</scope>
    <source>
        <strain evidence="4">KHS03</strain>
    </source>
</reference>
<evidence type="ECO:0000313" key="3">
    <source>
        <dbReference type="EMBL" id="MDU9004037.1"/>
    </source>
</evidence>
<gene>
    <name evidence="3" type="ORF">QO231_09240</name>
</gene>
<comment type="caution">
    <text evidence="3">The sequence shown here is derived from an EMBL/GenBank/DDBJ whole genome shotgun (WGS) entry which is preliminary data.</text>
</comment>
<dbReference type="InterPro" id="IPR002716">
    <property type="entry name" value="PIN_dom"/>
</dbReference>
<proteinExistence type="predicted"/>
<dbReference type="Proteomes" id="UP001255416">
    <property type="component" value="Unassembled WGS sequence"/>
</dbReference>
<keyword evidence="4" id="KW-1185">Reference proteome</keyword>
<protein>
    <submittedName>
        <fullName evidence="3">PIN domain-containing protein</fullName>
    </submittedName>
</protein>
<accession>A0ABU3VCZ5</accession>
<feature type="domain" description="VapC50 C-terminal" evidence="2">
    <location>
        <begin position="128"/>
        <end position="179"/>
    </location>
</feature>
<organism evidence="3 4">
    <name type="scientific">Sedimentitalea todarodis</name>
    <dbReference type="NCBI Taxonomy" id="1631240"/>
    <lineage>
        <taxon>Bacteria</taxon>
        <taxon>Pseudomonadati</taxon>
        <taxon>Pseudomonadota</taxon>
        <taxon>Alphaproteobacteria</taxon>
        <taxon>Rhodobacterales</taxon>
        <taxon>Paracoccaceae</taxon>
        <taxon>Sedimentitalea</taxon>
    </lineage>
</organism>
<sequence>MADACVLASALKRNMLLSLAQAEFYRVRWSEKIMDETERTIEKLIKRKGIDNPKAGAQRQRNNMCTAFEDAKVEGFELLEPALLGINKKDRHVLAAAIKTSASVIVTDNLRDFPSDYCTKFDVEPLSADSFFADCISLSPSRTMATLRGMRKRLNNPEITPEKLITLCEVEAMGKTASLMYDSMANL</sequence>
<dbReference type="InterPro" id="IPR058652">
    <property type="entry name" value="VapC50_C"/>
</dbReference>
<evidence type="ECO:0000313" key="4">
    <source>
        <dbReference type="Proteomes" id="UP001255416"/>
    </source>
</evidence>
<dbReference type="RefSeq" id="WP_316775372.1">
    <property type="nucleotide sequence ID" value="NZ_JASMWN010000005.1"/>
</dbReference>
<evidence type="ECO:0000259" key="1">
    <source>
        <dbReference type="Pfam" id="PF13470"/>
    </source>
</evidence>